<dbReference type="EMBL" id="BART01041774">
    <property type="protein sequence ID" value="GAH28857.1"/>
    <property type="molecule type" value="Genomic_DNA"/>
</dbReference>
<reference evidence="1" key="1">
    <citation type="journal article" date="2014" name="Front. Microbiol.">
        <title>High frequency of phylogenetically diverse reductive dehalogenase-homologous genes in deep subseafloor sedimentary metagenomes.</title>
        <authorList>
            <person name="Kawai M."/>
            <person name="Futagami T."/>
            <person name="Toyoda A."/>
            <person name="Takaki Y."/>
            <person name="Nishi S."/>
            <person name="Hori S."/>
            <person name="Arai W."/>
            <person name="Tsubouchi T."/>
            <person name="Morono Y."/>
            <person name="Uchiyama I."/>
            <person name="Ito T."/>
            <person name="Fujiyama A."/>
            <person name="Inagaki F."/>
            <person name="Takami H."/>
        </authorList>
    </citation>
    <scope>NUCLEOTIDE SEQUENCE</scope>
    <source>
        <strain evidence="1">Expedition CK06-06</strain>
    </source>
</reference>
<dbReference type="AlphaFoldDB" id="X1E8D6"/>
<sequence>REVPEISCIKGVVFSVYGDRGPEPKYIFPESILSNSDECDTNQNEGGAFRQSLR</sequence>
<gene>
    <name evidence="1" type="ORF">S01H4_66954</name>
</gene>
<comment type="caution">
    <text evidence="1">The sequence shown here is derived from an EMBL/GenBank/DDBJ whole genome shotgun (WGS) entry which is preliminary data.</text>
</comment>
<feature type="non-terminal residue" evidence="1">
    <location>
        <position position="54"/>
    </location>
</feature>
<feature type="non-terminal residue" evidence="1">
    <location>
        <position position="1"/>
    </location>
</feature>
<organism evidence="1">
    <name type="scientific">marine sediment metagenome</name>
    <dbReference type="NCBI Taxonomy" id="412755"/>
    <lineage>
        <taxon>unclassified sequences</taxon>
        <taxon>metagenomes</taxon>
        <taxon>ecological metagenomes</taxon>
    </lineage>
</organism>
<protein>
    <submittedName>
        <fullName evidence="1">Uncharacterized protein</fullName>
    </submittedName>
</protein>
<accession>X1E8D6</accession>
<name>X1E8D6_9ZZZZ</name>
<proteinExistence type="predicted"/>
<evidence type="ECO:0000313" key="1">
    <source>
        <dbReference type="EMBL" id="GAH28857.1"/>
    </source>
</evidence>